<feature type="binding site" evidence="5">
    <location>
        <position position="167"/>
    </location>
    <ligand>
        <name>(2E)-4-hydroxy-3-methylbut-2-enyl diphosphate</name>
        <dbReference type="ChEBI" id="CHEBI:128753"/>
    </ligand>
</feature>
<comment type="similarity">
    <text evidence="5">Belongs to the IspH family.</text>
</comment>
<dbReference type="Proteomes" id="UP000474024">
    <property type="component" value="Unassembled WGS sequence"/>
</dbReference>
<feature type="binding site" evidence="5">
    <location>
        <position position="224"/>
    </location>
    <ligand>
        <name>isopentenyl diphosphate</name>
        <dbReference type="ChEBI" id="CHEBI:128769"/>
    </ligand>
</feature>
<feature type="binding site" evidence="5">
    <location>
        <position position="223"/>
    </location>
    <ligand>
        <name>(2E)-4-hydroxy-3-methylbut-2-enyl diphosphate</name>
        <dbReference type="ChEBI" id="CHEBI:128753"/>
    </ligand>
</feature>
<feature type="binding site" evidence="5">
    <location>
        <position position="41"/>
    </location>
    <ligand>
        <name>isopentenyl diphosphate</name>
        <dbReference type="ChEBI" id="CHEBI:128769"/>
    </ligand>
</feature>
<feature type="binding site" evidence="5">
    <location>
        <position position="126"/>
    </location>
    <ligand>
        <name>dimethylallyl diphosphate</name>
        <dbReference type="ChEBI" id="CHEBI:57623"/>
    </ligand>
</feature>
<feature type="binding site" evidence="5">
    <location>
        <position position="267"/>
    </location>
    <ligand>
        <name>(2E)-4-hydroxy-3-methylbut-2-enyl diphosphate</name>
        <dbReference type="ChEBI" id="CHEBI:128753"/>
    </ligand>
</feature>
<dbReference type="GO" id="GO:0051745">
    <property type="term" value="F:4-hydroxy-3-methylbut-2-enyl diphosphate reductase activity"/>
    <property type="evidence" value="ECO:0007669"/>
    <property type="project" value="UniProtKB-UniRule"/>
</dbReference>
<dbReference type="GO" id="GO:0050992">
    <property type="term" value="P:dimethylallyl diphosphate biosynthetic process"/>
    <property type="evidence" value="ECO:0007669"/>
    <property type="project" value="UniProtKB-UniRule"/>
</dbReference>
<feature type="binding site" evidence="5">
    <location>
        <position position="126"/>
    </location>
    <ligand>
        <name>isopentenyl diphosphate</name>
        <dbReference type="ChEBI" id="CHEBI:128769"/>
    </ligand>
</feature>
<keyword evidence="7" id="KW-1185">Reference proteome</keyword>
<dbReference type="Gene3D" id="3.40.1010.20">
    <property type="entry name" value="4-hydroxy-3-methylbut-2-enyl diphosphate reductase, catalytic domain"/>
    <property type="match status" value="2"/>
</dbReference>
<evidence type="ECO:0000256" key="4">
    <source>
        <dbReference type="ARBA" id="ARBA00023014"/>
    </source>
</evidence>
<evidence type="ECO:0000313" key="6">
    <source>
        <dbReference type="EMBL" id="MST74049.1"/>
    </source>
</evidence>
<gene>
    <name evidence="5 6" type="primary">ispH</name>
    <name evidence="6" type="ORF">FYJ75_03220</name>
</gene>
<sequence>MNVKLAKSAGFCFGVKRAVNMVYDRIGQTDMPIYTYGPIIHNEEVVKDMESKGVHVVEDLSDLATLPKGIIIIRSHGISKSEYDQMQEAGFEIVDATCPFVLKIHRLVREYSMKGHYIIIVGNENHPEVQGIRGWVEESGVSIIATKEDADNFALPDAVPVTIVSQTTFNYNKFQELVEIITKKGYDINVLNTICNATEERQTEARSIAKESDAMIVIGGKSSSNTQKLFEICKNECANTYYIQTSSDMDYTKLRSINNVGITAGASTPNNIIEEVSKNVRNEL</sequence>
<dbReference type="HAMAP" id="MF_00191">
    <property type="entry name" value="IspH"/>
    <property type="match status" value="1"/>
</dbReference>
<dbReference type="RefSeq" id="WP_154428797.1">
    <property type="nucleotide sequence ID" value="NZ_VUNI01000003.1"/>
</dbReference>
<feature type="binding site" evidence="5">
    <location>
        <position position="41"/>
    </location>
    <ligand>
        <name>dimethylallyl diphosphate</name>
        <dbReference type="ChEBI" id="CHEBI:57623"/>
    </ligand>
</feature>
<dbReference type="UniPathway" id="UPA00059">
    <property type="reaction ID" value="UER00105"/>
</dbReference>
<evidence type="ECO:0000256" key="1">
    <source>
        <dbReference type="ARBA" id="ARBA00022485"/>
    </source>
</evidence>
<dbReference type="EC" id="1.17.7.4" evidence="5"/>
<comment type="catalytic activity">
    <reaction evidence="5">
        <text>isopentenyl diphosphate + 2 oxidized [2Fe-2S]-[ferredoxin] + H2O = (2E)-4-hydroxy-3-methylbut-2-enyl diphosphate + 2 reduced [2Fe-2S]-[ferredoxin] + 2 H(+)</text>
        <dbReference type="Rhea" id="RHEA:24488"/>
        <dbReference type="Rhea" id="RHEA-COMP:10000"/>
        <dbReference type="Rhea" id="RHEA-COMP:10001"/>
        <dbReference type="ChEBI" id="CHEBI:15377"/>
        <dbReference type="ChEBI" id="CHEBI:15378"/>
        <dbReference type="ChEBI" id="CHEBI:33737"/>
        <dbReference type="ChEBI" id="CHEBI:33738"/>
        <dbReference type="ChEBI" id="CHEBI:128753"/>
        <dbReference type="ChEBI" id="CHEBI:128769"/>
        <dbReference type="EC" id="1.17.7.4"/>
    </reaction>
</comment>
<keyword evidence="3 5" id="KW-0408">Iron</keyword>
<keyword evidence="5" id="KW-0414">Isoprene biosynthesis</keyword>
<dbReference type="Pfam" id="PF02401">
    <property type="entry name" value="LYTB"/>
    <property type="match status" value="1"/>
</dbReference>
<feature type="binding site" evidence="5">
    <location>
        <position position="267"/>
    </location>
    <ligand>
        <name>dimethylallyl diphosphate</name>
        <dbReference type="ChEBI" id="CHEBI:57623"/>
    </ligand>
</feature>
<comment type="pathway">
    <text evidence="5">Isoprenoid biosynthesis; isopentenyl diphosphate biosynthesis via DXP pathway; isopentenyl diphosphate from 1-deoxy-D-xylulose 5-phosphate: step 6/6.</text>
</comment>
<dbReference type="PANTHER" id="PTHR30426">
    <property type="entry name" value="4-HYDROXY-3-METHYLBUT-2-ENYL DIPHOSPHATE REDUCTASE"/>
    <property type="match status" value="1"/>
</dbReference>
<dbReference type="AlphaFoldDB" id="A0A6L5YQ21"/>
<feature type="binding site" evidence="5">
    <location>
        <position position="223"/>
    </location>
    <ligand>
        <name>dimethylallyl diphosphate</name>
        <dbReference type="ChEBI" id="CHEBI:57623"/>
    </ligand>
</feature>
<evidence type="ECO:0000256" key="3">
    <source>
        <dbReference type="ARBA" id="ARBA00023004"/>
    </source>
</evidence>
<feature type="binding site" evidence="5">
    <location>
        <position position="12"/>
    </location>
    <ligand>
        <name>[4Fe-4S] cluster</name>
        <dbReference type="ChEBI" id="CHEBI:49883"/>
    </ligand>
</feature>
<keyword evidence="5 6" id="KW-0560">Oxidoreductase</keyword>
<evidence type="ECO:0000313" key="7">
    <source>
        <dbReference type="Proteomes" id="UP000474024"/>
    </source>
</evidence>
<feature type="binding site" evidence="5">
    <location>
        <position position="225"/>
    </location>
    <ligand>
        <name>isopentenyl diphosphate</name>
        <dbReference type="ChEBI" id="CHEBI:128769"/>
    </ligand>
</feature>
<comment type="cofactor">
    <cofactor evidence="5">
        <name>[4Fe-4S] cluster</name>
        <dbReference type="ChEBI" id="CHEBI:49883"/>
    </cofactor>
    <text evidence="5">Binds 1 [4Fe-4S] cluster per subunit.</text>
</comment>
<dbReference type="NCBIfam" id="NF002187">
    <property type="entry name" value="PRK01045.1-1"/>
    <property type="match status" value="1"/>
</dbReference>
<dbReference type="InterPro" id="IPR003451">
    <property type="entry name" value="LytB/IspH"/>
</dbReference>
<feature type="binding site" evidence="5">
    <location>
        <position position="126"/>
    </location>
    <ligand>
        <name>(2E)-4-hydroxy-3-methylbut-2-enyl diphosphate</name>
        <dbReference type="ChEBI" id="CHEBI:128753"/>
    </ligand>
</feature>
<feature type="binding site" evidence="5">
    <location>
        <position position="41"/>
    </location>
    <ligand>
        <name>(2E)-4-hydroxy-3-methylbut-2-enyl diphosphate</name>
        <dbReference type="ChEBI" id="CHEBI:128753"/>
    </ligand>
</feature>
<feature type="binding site" evidence="5">
    <location>
        <position position="225"/>
    </location>
    <ligand>
        <name>(2E)-4-hydroxy-3-methylbut-2-enyl diphosphate</name>
        <dbReference type="ChEBI" id="CHEBI:128753"/>
    </ligand>
</feature>
<keyword evidence="2 5" id="KW-0479">Metal-binding</keyword>
<feature type="binding site" evidence="5">
    <location>
        <position position="267"/>
    </location>
    <ligand>
        <name>isopentenyl diphosphate</name>
        <dbReference type="ChEBI" id="CHEBI:128769"/>
    </ligand>
</feature>
<feature type="binding site" evidence="5">
    <location>
        <position position="98"/>
    </location>
    <ligand>
        <name>[4Fe-4S] cluster</name>
        <dbReference type="ChEBI" id="CHEBI:49883"/>
    </ligand>
</feature>
<dbReference type="GO" id="GO:0051539">
    <property type="term" value="F:4 iron, 4 sulfur cluster binding"/>
    <property type="evidence" value="ECO:0007669"/>
    <property type="project" value="UniProtKB-UniRule"/>
</dbReference>
<comment type="caution">
    <text evidence="6">The sequence shown here is derived from an EMBL/GenBank/DDBJ whole genome shotgun (WGS) entry which is preliminary data.</text>
</comment>
<feature type="binding site" evidence="5">
    <location>
        <position position="76"/>
    </location>
    <ligand>
        <name>dimethylallyl diphosphate</name>
        <dbReference type="ChEBI" id="CHEBI:57623"/>
    </ligand>
</feature>
<dbReference type="NCBIfam" id="TIGR00216">
    <property type="entry name" value="ispH_lytB"/>
    <property type="match status" value="1"/>
</dbReference>
<feature type="binding site" evidence="5">
    <location>
        <position position="223"/>
    </location>
    <ligand>
        <name>isopentenyl diphosphate</name>
        <dbReference type="ChEBI" id="CHEBI:128769"/>
    </ligand>
</feature>
<evidence type="ECO:0000256" key="5">
    <source>
        <dbReference type="HAMAP-Rule" id="MF_00191"/>
    </source>
</evidence>
<accession>A0A6L5YQ21</accession>
<feature type="binding site" evidence="5">
    <location>
        <position position="76"/>
    </location>
    <ligand>
        <name>(2E)-4-hydroxy-3-methylbut-2-enyl diphosphate</name>
        <dbReference type="ChEBI" id="CHEBI:128753"/>
    </ligand>
</feature>
<feature type="binding site" evidence="5">
    <location>
        <position position="195"/>
    </location>
    <ligand>
        <name>[4Fe-4S] cluster</name>
        <dbReference type="ChEBI" id="CHEBI:49883"/>
    </ligand>
</feature>
<protein>
    <recommendedName>
        <fullName evidence="5">4-hydroxy-3-methylbut-2-enyl diphosphate reductase</fullName>
        <shortName evidence="5">HMBPP reductase</shortName>
        <ecNumber evidence="5">1.17.7.4</ecNumber>
    </recommendedName>
</protein>
<keyword evidence="1 5" id="KW-0004">4Fe-4S</keyword>
<organism evidence="6 7">
    <name type="scientific">Roseburia porci</name>
    <dbReference type="NCBI Taxonomy" id="2605790"/>
    <lineage>
        <taxon>Bacteria</taxon>
        <taxon>Bacillati</taxon>
        <taxon>Bacillota</taxon>
        <taxon>Clostridia</taxon>
        <taxon>Lachnospirales</taxon>
        <taxon>Lachnospiraceae</taxon>
        <taxon>Roseburia</taxon>
    </lineage>
</organism>
<feature type="binding site" evidence="5">
    <location>
        <position position="225"/>
    </location>
    <ligand>
        <name>dimethylallyl diphosphate</name>
        <dbReference type="ChEBI" id="CHEBI:57623"/>
    </ligand>
</feature>
<comment type="pathway">
    <text evidence="5">Isoprenoid biosynthesis; dimethylallyl diphosphate biosynthesis; dimethylallyl diphosphate from (2E)-4-hydroxy-3-methylbutenyl diphosphate: step 1/1.</text>
</comment>
<feature type="binding site" evidence="5">
    <location>
        <position position="76"/>
    </location>
    <ligand>
        <name>isopentenyl diphosphate</name>
        <dbReference type="ChEBI" id="CHEBI:128769"/>
    </ligand>
</feature>
<feature type="active site" description="Proton donor" evidence="5">
    <location>
        <position position="128"/>
    </location>
</feature>
<name>A0A6L5YQ21_9FIRM</name>
<feature type="binding site" evidence="5">
    <location>
        <position position="224"/>
    </location>
    <ligand>
        <name>(2E)-4-hydroxy-3-methylbut-2-enyl diphosphate</name>
        <dbReference type="ChEBI" id="CHEBI:128753"/>
    </ligand>
</feature>
<proteinExistence type="inferred from homology"/>
<dbReference type="GO" id="GO:0046872">
    <property type="term" value="F:metal ion binding"/>
    <property type="evidence" value="ECO:0007669"/>
    <property type="project" value="UniProtKB-KW"/>
</dbReference>
<dbReference type="UniPathway" id="UPA00056">
    <property type="reaction ID" value="UER00097"/>
</dbReference>
<comment type="function">
    <text evidence="5">Catalyzes the conversion of 1-hydroxy-2-methyl-2-(E)-butenyl 4-diphosphate (HMBPP) into a mixture of isopentenyl diphosphate (IPP) and dimethylallyl diphosphate (DMAPP). Acts in the terminal step of the DOXP/MEP pathway for isoprenoid precursor biosynthesis.</text>
</comment>
<dbReference type="GO" id="GO:0016114">
    <property type="term" value="P:terpenoid biosynthetic process"/>
    <property type="evidence" value="ECO:0007669"/>
    <property type="project" value="UniProtKB-UniRule"/>
</dbReference>
<dbReference type="CDD" id="cd13944">
    <property type="entry name" value="lytB_ispH"/>
    <property type="match status" value="1"/>
</dbReference>
<reference evidence="6 7" key="1">
    <citation type="submission" date="2019-08" db="EMBL/GenBank/DDBJ databases">
        <title>In-depth cultivation of the pig gut microbiome towards novel bacterial diversity and tailored functional studies.</title>
        <authorList>
            <person name="Wylensek D."/>
            <person name="Hitch T.C.A."/>
            <person name="Clavel T."/>
        </authorList>
    </citation>
    <scope>NUCLEOTIDE SEQUENCE [LARGE SCALE GENOMIC DNA]</scope>
    <source>
        <strain evidence="6 7">MUC/MUC-530-WT-4D</strain>
    </source>
</reference>
<keyword evidence="4 5" id="KW-0411">Iron-sulfur</keyword>
<dbReference type="GO" id="GO:0019288">
    <property type="term" value="P:isopentenyl diphosphate biosynthetic process, methylerythritol 4-phosphate pathway"/>
    <property type="evidence" value="ECO:0007669"/>
    <property type="project" value="UniProtKB-UniRule"/>
</dbReference>
<dbReference type="EMBL" id="VUNI01000003">
    <property type="protein sequence ID" value="MST74049.1"/>
    <property type="molecule type" value="Genomic_DNA"/>
</dbReference>
<evidence type="ECO:0000256" key="2">
    <source>
        <dbReference type="ARBA" id="ARBA00022723"/>
    </source>
</evidence>
<dbReference type="Gene3D" id="3.40.50.11270">
    <property type="match status" value="1"/>
</dbReference>
<comment type="catalytic activity">
    <reaction evidence="5">
        <text>dimethylallyl diphosphate + 2 oxidized [2Fe-2S]-[ferredoxin] + H2O = (2E)-4-hydroxy-3-methylbut-2-enyl diphosphate + 2 reduced [2Fe-2S]-[ferredoxin] + 2 H(+)</text>
        <dbReference type="Rhea" id="RHEA:24825"/>
        <dbReference type="Rhea" id="RHEA-COMP:10000"/>
        <dbReference type="Rhea" id="RHEA-COMP:10001"/>
        <dbReference type="ChEBI" id="CHEBI:15377"/>
        <dbReference type="ChEBI" id="CHEBI:15378"/>
        <dbReference type="ChEBI" id="CHEBI:33737"/>
        <dbReference type="ChEBI" id="CHEBI:33738"/>
        <dbReference type="ChEBI" id="CHEBI:57623"/>
        <dbReference type="ChEBI" id="CHEBI:128753"/>
        <dbReference type="EC" id="1.17.7.4"/>
    </reaction>
</comment>
<dbReference type="PANTHER" id="PTHR30426:SF0">
    <property type="entry name" value="4-HYDROXY-3-METHYLBUT-2-ENYL DIPHOSPHATE REDUCTASE"/>
    <property type="match status" value="1"/>
</dbReference>
<feature type="binding site" evidence="5">
    <location>
        <position position="224"/>
    </location>
    <ligand>
        <name>dimethylallyl diphosphate</name>
        <dbReference type="ChEBI" id="CHEBI:57623"/>
    </ligand>
</feature>